<dbReference type="PROSITE" id="PS50071">
    <property type="entry name" value="HOMEOBOX_2"/>
    <property type="match status" value="1"/>
</dbReference>
<comment type="similarity">
    <text evidence="2">Belongs to the Abd-B homeobox family.</text>
</comment>
<proteinExistence type="inferred from homology"/>
<feature type="region of interest" description="Disordered" evidence="8">
    <location>
        <begin position="421"/>
        <end position="443"/>
    </location>
</feature>
<dbReference type="Proteomes" id="UP000492821">
    <property type="component" value="Unassembled WGS sequence"/>
</dbReference>
<dbReference type="InterPro" id="IPR046333">
    <property type="entry name" value="HXA10/ABDB-like"/>
</dbReference>
<evidence type="ECO:0000256" key="4">
    <source>
        <dbReference type="ARBA" id="ARBA00023155"/>
    </source>
</evidence>
<evidence type="ECO:0000256" key="2">
    <source>
        <dbReference type="ARBA" id="ARBA00006317"/>
    </source>
</evidence>
<evidence type="ECO:0000313" key="10">
    <source>
        <dbReference type="Proteomes" id="UP000492821"/>
    </source>
</evidence>
<reference evidence="11" key="2">
    <citation type="submission" date="2020-10" db="UniProtKB">
        <authorList>
            <consortium name="WormBaseParasite"/>
        </authorList>
    </citation>
    <scope>IDENTIFICATION</scope>
</reference>
<evidence type="ECO:0000256" key="1">
    <source>
        <dbReference type="ARBA" id="ARBA00004123"/>
    </source>
</evidence>
<dbReference type="InterPro" id="IPR001356">
    <property type="entry name" value="HD"/>
</dbReference>
<dbReference type="WBParaSite" id="Pan_g15710.t1">
    <property type="protein sequence ID" value="Pan_g15710.t1"/>
    <property type="gene ID" value="Pan_g15710"/>
</dbReference>
<feature type="compositionally biased region" description="Polar residues" evidence="8">
    <location>
        <begin position="206"/>
        <end position="238"/>
    </location>
</feature>
<dbReference type="InterPro" id="IPR009057">
    <property type="entry name" value="Homeodomain-like_sf"/>
</dbReference>
<reference evidence="10" key="1">
    <citation type="journal article" date="2013" name="Genetics">
        <title>The draft genome and transcriptome of Panagrellus redivivus are shaped by the harsh demands of a free-living lifestyle.</title>
        <authorList>
            <person name="Srinivasan J."/>
            <person name="Dillman A.R."/>
            <person name="Macchietto M.G."/>
            <person name="Heikkinen L."/>
            <person name="Lakso M."/>
            <person name="Fracchia K.M."/>
            <person name="Antoshechkin I."/>
            <person name="Mortazavi A."/>
            <person name="Wong G."/>
            <person name="Sternberg P.W."/>
        </authorList>
    </citation>
    <scope>NUCLEOTIDE SEQUENCE [LARGE SCALE GENOMIC DNA]</scope>
    <source>
        <strain evidence="10">MT8872</strain>
    </source>
</reference>
<dbReference type="PRINTS" id="PR00024">
    <property type="entry name" value="HOMEOBOX"/>
</dbReference>
<evidence type="ECO:0000259" key="9">
    <source>
        <dbReference type="PROSITE" id="PS50071"/>
    </source>
</evidence>
<organism evidence="10 11">
    <name type="scientific">Panagrellus redivivus</name>
    <name type="common">Microworm</name>
    <dbReference type="NCBI Taxonomy" id="6233"/>
    <lineage>
        <taxon>Eukaryota</taxon>
        <taxon>Metazoa</taxon>
        <taxon>Ecdysozoa</taxon>
        <taxon>Nematoda</taxon>
        <taxon>Chromadorea</taxon>
        <taxon>Rhabditida</taxon>
        <taxon>Tylenchina</taxon>
        <taxon>Panagrolaimomorpha</taxon>
        <taxon>Panagrolaimoidea</taxon>
        <taxon>Panagrolaimidae</taxon>
        <taxon>Panagrellus</taxon>
    </lineage>
</organism>
<sequence>MISVMNMMNGSHMGNSSISAAAAAAAADPSNSVVSNSDLVKLAQNSTTAAAAAQLNPFGGPWSSAAGMDAMAKAQYCKQPMSTFWPGAQPFAPVTATSSDGSSSTTTEGDTKVPTMATNAGSDRSSPQDSLTATYNGLGNPQMFGAPMMSHHHSAYYGGYDWQSMQQRQSFAAMASASGNTFPTSTTLNAAAAAAAAAVAAAGNQHNSVSPLSNGNERSVPSGENANNVSTSAGTHTDTPSRAAPQSASSRSGTTGNTTNNGDTMSSVAGPSTNSPAVGDADIPSRSSQLSGMAGNVAKNNFINPATNGTYPFDVMNPMCPSDYYAGNPWNSFYSQYQFGANPYSTGMVDIASLDAPLDWTGTTASRKKRKPYAKHQTVELEKEFLYNSYVTKQKRWELAQRLNLSERQVKIWFQNRRMKDKKLRQRSGDHNPMMGQHMHDDD</sequence>
<dbReference type="GO" id="GO:0000978">
    <property type="term" value="F:RNA polymerase II cis-regulatory region sequence-specific DNA binding"/>
    <property type="evidence" value="ECO:0007669"/>
    <property type="project" value="TreeGrafter"/>
</dbReference>
<keyword evidence="10" id="KW-1185">Reference proteome</keyword>
<evidence type="ECO:0000313" key="11">
    <source>
        <dbReference type="WBParaSite" id="Pan_g15710.t1"/>
    </source>
</evidence>
<keyword evidence="4 6" id="KW-0371">Homeobox</keyword>
<dbReference type="PROSITE" id="PS00027">
    <property type="entry name" value="HOMEOBOX_1"/>
    <property type="match status" value="1"/>
</dbReference>
<feature type="compositionally biased region" description="Low complexity" evidence="8">
    <location>
        <begin position="97"/>
        <end position="108"/>
    </location>
</feature>
<evidence type="ECO:0000256" key="7">
    <source>
        <dbReference type="RuleBase" id="RU000682"/>
    </source>
</evidence>
<keyword evidence="3 6" id="KW-0238">DNA-binding</keyword>
<dbReference type="InterPro" id="IPR017970">
    <property type="entry name" value="Homeobox_CS"/>
</dbReference>
<dbReference type="GO" id="GO:0005634">
    <property type="term" value="C:nucleus"/>
    <property type="evidence" value="ECO:0007669"/>
    <property type="project" value="UniProtKB-SubCell"/>
</dbReference>
<dbReference type="SMART" id="SM00389">
    <property type="entry name" value="HOX"/>
    <property type="match status" value="1"/>
</dbReference>
<dbReference type="Pfam" id="PF00046">
    <property type="entry name" value="Homeodomain"/>
    <property type="match status" value="1"/>
</dbReference>
<comment type="subcellular location">
    <subcellularLocation>
        <location evidence="1 6 7">Nucleus</location>
    </subcellularLocation>
</comment>
<evidence type="ECO:0000256" key="8">
    <source>
        <dbReference type="SAM" id="MobiDB-lite"/>
    </source>
</evidence>
<dbReference type="AlphaFoldDB" id="A0A7E4V2D3"/>
<evidence type="ECO:0000256" key="6">
    <source>
        <dbReference type="PROSITE-ProRule" id="PRU00108"/>
    </source>
</evidence>
<evidence type="ECO:0000256" key="3">
    <source>
        <dbReference type="ARBA" id="ARBA00023125"/>
    </source>
</evidence>
<dbReference type="InterPro" id="IPR020479">
    <property type="entry name" value="HD_metazoa"/>
</dbReference>
<feature type="compositionally biased region" description="Low complexity" evidence="8">
    <location>
        <begin position="240"/>
        <end position="267"/>
    </location>
</feature>
<dbReference type="CDD" id="cd00086">
    <property type="entry name" value="homeodomain"/>
    <property type="match status" value="1"/>
</dbReference>
<feature type="DNA-binding region" description="Homeobox" evidence="6">
    <location>
        <begin position="366"/>
        <end position="425"/>
    </location>
</feature>
<evidence type="ECO:0000256" key="5">
    <source>
        <dbReference type="ARBA" id="ARBA00023242"/>
    </source>
</evidence>
<feature type="region of interest" description="Disordered" evidence="8">
    <location>
        <begin position="206"/>
        <end position="292"/>
    </location>
</feature>
<feature type="domain" description="Homeobox" evidence="9">
    <location>
        <begin position="364"/>
        <end position="424"/>
    </location>
</feature>
<accession>A0A7E4V2D3</accession>
<dbReference type="GO" id="GO:0000981">
    <property type="term" value="F:DNA-binding transcription factor activity, RNA polymerase II-specific"/>
    <property type="evidence" value="ECO:0007669"/>
    <property type="project" value="InterPro"/>
</dbReference>
<dbReference type="PANTHER" id="PTHR45874:SF4">
    <property type="entry name" value="HOMEOBOX PROTEIN ABDOMINAL-B"/>
    <property type="match status" value="1"/>
</dbReference>
<feature type="region of interest" description="Disordered" evidence="8">
    <location>
        <begin position="94"/>
        <end position="136"/>
    </location>
</feature>
<dbReference type="PANTHER" id="PTHR45874">
    <property type="entry name" value="HOMEOBOX PROTEIN ABDOMINAL-B"/>
    <property type="match status" value="1"/>
</dbReference>
<name>A0A7E4V2D3_PANRE</name>
<keyword evidence="5 6" id="KW-0539">Nucleus</keyword>
<protein>
    <submittedName>
        <fullName evidence="11">Homeobox domain-containing protein</fullName>
    </submittedName>
</protein>
<dbReference type="Gene3D" id="1.10.10.60">
    <property type="entry name" value="Homeodomain-like"/>
    <property type="match status" value="1"/>
</dbReference>
<dbReference type="SUPFAM" id="SSF46689">
    <property type="entry name" value="Homeodomain-like"/>
    <property type="match status" value="1"/>
</dbReference>
<feature type="compositionally biased region" description="Polar residues" evidence="8">
    <location>
        <begin position="116"/>
        <end position="136"/>
    </location>
</feature>